<feature type="compositionally biased region" description="Acidic residues" evidence="1">
    <location>
        <begin position="707"/>
        <end position="716"/>
    </location>
</feature>
<feature type="domain" description="SCA7" evidence="2">
    <location>
        <begin position="548"/>
        <end position="615"/>
    </location>
</feature>
<organism evidence="3 4">
    <name type="scientific">Ailuropoda melanoleuca</name>
    <name type="common">Giant panda</name>
    <dbReference type="NCBI Taxonomy" id="9646"/>
    <lineage>
        <taxon>Eukaryota</taxon>
        <taxon>Metazoa</taxon>
        <taxon>Chordata</taxon>
        <taxon>Craniata</taxon>
        <taxon>Vertebrata</taxon>
        <taxon>Euteleostomi</taxon>
        <taxon>Mammalia</taxon>
        <taxon>Eutheria</taxon>
        <taxon>Laurasiatheria</taxon>
        <taxon>Carnivora</taxon>
        <taxon>Caniformia</taxon>
        <taxon>Ursidae</taxon>
        <taxon>Ailuropoda</taxon>
    </lineage>
</organism>
<keyword evidence="4" id="KW-1185">Reference proteome</keyword>
<feature type="compositionally biased region" description="Basic and acidic residues" evidence="1">
    <location>
        <begin position="1110"/>
        <end position="1130"/>
    </location>
</feature>
<gene>
    <name evidence="3" type="primary">ATXN7</name>
</gene>
<dbReference type="InterPro" id="IPR013243">
    <property type="entry name" value="SCA7_dom"/>
</dbReference>
<reference evidence="3 4" key="1">
    <citation type="journal article" date="2010" name="Nature">
        <title>The sequence and de novo assembly of the giant panda genome.</title>
        <authorList>
            <person name="Li R."/>
            <person name="Fan W."/>
            <person name="Tian G."/>
            <person name="Zhu H."/>
            <person name="He L."/>
            <person name="Cai J."/>
            <person name="Huang Q."/>
            <person name="Cai Q."/>
            <person name="Li B."/>
            <person name="Bai Y."/>
            <person name="Zhang Z."/>
            <person name="Zhang Y."/>
            <person name="Wang W."/>
            <person name="Li J."/>
            <person name="Wei F."/>
            <person name="Li H."/>
            <person name="Jian M."/>
            <person name="Li J."/>
            <person name="Zhang Z."/>
            <person name="Nielsen R."/>
            <person name="Li D."/>
            <person name="Gu W."/>
            <person name="Yang Z."/>
            <person name="Xuan Z."/>
            <person name="Ryder O.A."/>
            <person name="Leung F.C."/>
            <person name="Zhou Y."/>
            <person name="Cao J."/>
            <person name="Sun X."/>
            <person name="Fu Y."/>
            <person name="Fang X."/>
            <person name="Guo X."/>
            <person name="Wang B."/>
            <person name="Hou R."/>
            <person name="Shen F."/>
            <person name="Mu B."/>
            <person name="Ni P."/>
            <person name="Lin R."/>
            <person name="Qian W."/>
            <person name="Wang G."/>
            <person name="Yu C."/>
            <person name="Nie W."/>
            <person name="Wang J."/>
            <person name="Wu Z."/>
            <person name="Liang H."/>
            <person name="Min J."/>
            <person name="Wu Q."/>
            <person name="Cheng S."/>
            <person name="Ruan J."/>
            <person name="Wang M."/>
            <person name="Shi Z."/>
            <person name="Wen M."/>
            <person name="Liu B."/>
            <person name="Ren X."/>
            <person name="Zheng H."/>
            <person name="Dong D."/>
            <person name="Cook K."/>
            <person name="Shan G."/>
            <person name="Zhang H."/>
            <person name="Kosiol C."/>
            <person name="Xie X."/>
            <person name="Lu Z."/>
            <person name="Zheng H."/>
            <person name="Li Y."/>
            <person name="Steiner C.C."/>
            <person name="Lam T.T."/>
            <person name="Lin S."/>
            <person name="Zhang Q."/>
            <person name="Li G."/>
            <person name="Tian J."/>
            <person name="Gong T."/>
            <person name="Liu H."/>
            <person name="Zhang D."/>
            <person name="Fang L."/>
            <person name="Ye C."/>
            <person name="Zhang J."/>
            <person name="Hu W."/>
            <person name="Xu A."/>
            <person name="Ren Y."/>
            <person name="Zhang G."/>
            <person name="Bruford M.W."/>
            <person name="Li Q."/>
            <person name="Ma L."/>
            <person name="Guo Y."/>
            <person name="An N."/>
            <person name="Hu Y."/>
            <person name="Zheng Y."/>
            <person name="Shi Y."/>
            <person name="Li Z."/>
            <person name="Liu Q."/>
            <person name="Chen Y."/>
            <person name="Zhao J."/>
            <person name="Qu N."/>
            <person name="Zhao S."/>
            <person name="Tian F."/>
            <person name="Wang X."/>
            <person name="Wang H."/>
            <person name="Xu L."/>
            <person name="Liu X."/>
            <person name="Vinar T."/>
            <person name="Wang Y."/>
            <person name="Lam T.W."/>
            <person name="Yiu S.M."/>
            <person name="Liu S."/>
            <person name="Zhang H."/>
            <person name="Li D."/>
            <person name="Huang Y."/>
            <person name="Wang X."/>
            <person name="Yang G."/>
            <person name="Jiang Z."/>
            <person name="Wang J."/>
            <person name="Qin N."/>
            <person name="Li L."/>
            <person name="Li J."/>
            <person name="Bolund L."/>
            <person name="Kristiansen K."/>
            <person name="Wong G.K."/>
            <person name="Olson M."/>
            <person name="Zhang X."/>
            <person name="Li S."/>
            <person name="Yang H."/>
            <person name="Wang J."/>
            <person name="Wang J."/>
        </authorList>
    </citation>
    <scope>NUCLEOTIDE SEQUENCE [LARGE SCALE GENOMIC DNA]</scope>
</reference>
<dbReference type="GO" id="GO:0005654">
    <property type="term" value="C:nucleoplasm"/>
    <property type="evidence" value="ECO:0007669"/>
    <property type="project" value="Ensembl"/>
</dbReference>
<reference evidence="3" key="2">
    <citation type="submission" date="2025-08" db="UniProtKB">
        <authorList>
            <consortium name="Ensembl"/>
        </authorList>
    </citation>
    <scope>IDENTIFICATION</scope>
</reference>
<protein>
    <submittedName>
        <fullName evidence="3">Ataxin 7</fullName>
    </submittedName>
</protein>
<dbReference type="Gene3D" id="6.10.140.670">
    <property type="match status" value="1"/>
</dbReference>
<proteinExistence type="predicted"/>
<dbReference type="Ensembl" id="ENSAMET00000016775.2">
    <property type="protein sequence ID" value="ENSAMEP00000016104.2"/>
    <property type="gene ID" value="ENSAMEG00000015260.2"/>
</dbReference>
<dbReference type="GO" id="GO:0015630">
    <property type="term" value="C:microtubule cytoskeleton"/>
    <property type="evidence" value="ECO:0007669"/>
    <property type="project" value="Ensembl"/>
</dbReference>
<dbReference type="InterPro" id="IPR052237">
    <property type="entry name" value="Ataxin-7-like_regulator"/>
</dbReference>
<accession>G1M9T2</accession>
<feature type="region of interest" description="Disordered" evidence="1">
    <location>
        <begin position="1044"/>
        <end position="1067"/>
    </location>
</feature>
<dbReference type="PANTHER" id="PTHR15117:SF2">
    <property type="entry name" value="ATAXIN-7"/>
    <property type="match status" value="1"/>
</dbReference>
<dbReference type="Proteomes" id="UP000008912">
    <property type="component" value="Unassembled WGS sequence"/>
</dbReference>
<feature type="compositionally biased region" description="Pro residues" evidence="1">
    <location>
        <begin position="627"/>
        <end position="636"/>
    </location>
</feature>
<feature type="compositionally biased region" description="Low complexity" evidence="1">
    <location>
        <begin position="220"/>
        <end position="232"/>
    </location>
</feature>
<feature type="compositionally biased region" description="Basic residues" evidence="1">
    <location>
        <begin position="884"/>
        <end position="894"/>
    </location>
</feature>
<dbReference type="InParanoid" id="G1M9T2"/>
<dbReference type="GO" id="GO:0000226">
    <property type="term" value="P:microtubule cytoskeleton organization"/>
    <property type="evidence" value="ECO:0007669"/>
    <property type="project" value="Ensembl"/>
</dbReference>
<feature type="region of interest" description="Disordered" evidence="1">
    <location>
        <begin position="1107"/>
        <end position="1130"/>
    </location>
</feature>
<dbReference type="GO" id="GO:0005829">
    <property type="term" value="C:cytosol"/>
    <property type="evidence" value="ECO:0007669"/>
    <property type="project" value="Ensembl"/>
</dbReference>
<dbReference type="AlphaFoldDB" id="G1M9T2"/>
<feature type="compositionally biased region" description="Basic and acidic residues" evidence="1">
    <location>
        <begin position="603"/>
        <end position="617"/>
    </location>
</feature>
<evidence type="ECO:0000259" key="2">
    <source>
        <dbReference type="PROSITE" id="PS51505"/>
    </source>
</evidence>
<feature type="compositionally biased region" description="Basic and acidic residues" evidence="1">
    <location>
        <begin position="532"/>
        <end position="541"/>
    </location>
</feature>
<dbReference type="PROSITE" id="PS51505">
    <property type="entry name" value="SCA7"/>
    <property type="match status" value="1"/>
</dbReference>
<dbReference type="Pfam" id="PF08313">
    <property type="entry name" value="SCA7"/>
    <property type="match status" value="1"/>
</dbReference>
<evidence type="ECO:0000313" key="4">
    <source>
        <dbReference type="Proteomes" id="UP000008912"/>
    </source>
</evidence>
<feature type="region of interest" description="Disordered" evidence="1">
    <location>
        <begin position="603"/>
        <end position="719"/>
    </location>
</feature>
<evidence type="ECO:0000313" key="3">
    <source>
        <dbReference type="Ensembl" id="ENSAMEP00000016104.2"/>
    </source>
</evidence>
<reference evidence="3" key="3">
    <citation type="submission" date="2025-09" db="UniProtKB">
        <authorList>
            <consortium name="Ensembl"/>
        </authorList>
    </citation>
    <scope>IDENTIFICATION</scope>
</reference>
<feature type="compositionally biased region" description="Low complexity" evidence="1">
    <location>
        <begin position="924"/>
        <end position="940"/>
    </location>
</feature>
<feature type="region of interest" description="Disordered" evidence="1">
    <location>
        <begin position="830"/>
        <end position="940"/>
    </location>
</feature>
<dbReference type="GO" id="GO:0007026">
    <property type="term" value="P:negative regulation of microtubule depolymerization"/>
    <property type="evidence" value="ECO:0007669"/>
    <property type="project" value="Ensembl"/>
</dbReference>
<sequence>MRRRLAIHAFDSCAAASERRAKCSLHQSLRPWSVPPGGRARWRQHSMVPRGPPAGSSVGGCVSDFALAPLRGLDVQTSPERAEREGPARGRRRREAPLLKGAGRAPPLGRTRGRKEGAGSPGPARGCERPQGGQPEGWGCVFGPLRRGQPWQGQLRAPASVRSRRQRQARDPTPRWRAGGGSSPPARGRGSRKRKRARAADFAPGAGGGRRQPGPRRRSSSPSALATLPTSAPGACSSGTEYRSWEAAGRQQQQQQQPPQPQRQQPPPRRLRPEDGGPGAASTSAAAAMATVGERRPLPSPEAMLGQSWNLWVEASKLPGKDGTELDESFKEFGKNREVMGLCREDMPIFGLCPAHDDFYLVVCNDCNQVVKPQAFQSHYERRHSSSSKPSLAVPPTSVFSFFPSLSKSKGGGGGGSSRSSSGGVLSASSLSSKLLKSPKEKFQLRGNTRPMHPIQQSRVPHGRIMTPSVKVEKIHPKMDGTLLKSAVGPTCPATVSSSVKPGLNCSSIPKPTLPSPGQILNGKGLPAPSTLEKKSEDNSNNRKFLNKRLSEREFDPDIHCGVIDLDTKKPCTRSLTCKTHSLTQRRAVQGRRKRFDVLLAEHKNKTREKESIRHPDSQQPTQPLRDPQPAPPRPSQEPHQNSHGVIPSESKPFVASKPKPHTPSLPRPPGCPAQQGGSAPIDPPPVHESPHPPLPATEPASRLSSEEGEGDDKEESVEKLDCHYSGHHPQPASFCTFGSRQIGRGYYVFDSRWNRLRCALNLMVEKHLNAQLWKKIPPVPSTTPPVSTRVPQRTNSVPTSQCGVSYLAAATVSTSPVLLSSTCISPNSKSVPAHGTTLNAQPAASGAMDPVCSMQSRQVSSSSSSPSTPSGLSSVPSSPMSRKPQKLKSSKSLRPKEPSGNSTNCHNASSSTSGGSGKKRKNSSPLLVHSSSSSSSSHSMESFRKNCVAHSGPPYPSTVTSSHGMGLSCVVSKANSVSARHDPSGRGPPGGSPAESIKRMSVMVNSSDSTLSLGPFIHQASELPVNSHGSYSHSHTPLDRLIGKKRKCSPGSSSVNSSSSSKPTKVAKLPAMNNVHMKHAGASPGAQGLTNSSLLHQDFRNLHPILRGPVKEESPRRNPGECIFGEDRG</sequence>
<feature type="region of interest" description="Disordered" evidence="1">
    <location>
        <begin position="510"/>
        <end position="542"/>
    </location>
</feature>
<feature type="compositionally biased region" description="Low complexity" evidence="1">
    <location>
        <begin position="280"/>
        <end position="291"/>
    </location>
</feature>
<feature type="compositionally biased region" description="Pro residues" evidence="1">
    <location>
        <begin position="662"/>
        <end position="672"/>
    </location>
</feature>
<feature type="compositionally biased region" description="Polar residues" evidence="1">
    <location>
        <begin position="830"/>
        <end position="843"/>
    </location>
</feature>
<feature type="region of interest" description="Disordered" evidence="1">
    <location>
        <begin position="978"/>
        <end position="997"/>
    </location>
</feature>
<name>G1M9T2_AILME</name>
<evidence type="ECO:0000256" key="1">
    <source>
        <dbReference type="SAM" id="MobiDB-lite"/>
    </source>
</evidence>
<dbReference type="PANTHER" id="PTHR15117">
    <property type="entry name" value="ATAXIN 7 RELATED"/>
    <property type="match status" value="1"/>
</dbReference>
<feature type="compositionally biased region" description="Pro residues" evidence="1">
    <location>
        <begin position="258"/>
        <end position="268"/>
    </location>
</feature>
<feature type="compositionally biased region" description="Polar residues" evidence="1">
    <location>
        <begin position="900"/>
        <end position="909"/>
    </location>
</feature>
<feature type="region of interest" description="Disordered" evidence="1">
    <location>
        <begin position="72"/>
        <end position="291"/>
    </location>
</feature>
<dbReference type="GeneTree" id="ENSGT00940000157279"/>
<feature type="compositionally biased region" description="Low complexity" evidence="1">
    <location>
        <begin position="854"/>
        <end position="883"/>
    </location>
</feature>
<feature type="compositionally biased region" description="Pro residues" evidence="1">
    <location>
        <begin position="682"/>
        <end position="697"/>
    </location>
</feature>
<dbReference type="GO" id="GO:0006357">
    <property type="term" value="P:regulation of transcription by RNA polymerase II"/>
    <property type="evidence" value="ECO:0007669"/>
    <property type="project" value="Ensembl"/>
</dbReference>
<feature type="compositionally biased region" description="Low complexity" evidence="1">
    <location>
        <begin position="1050"/>
        <end position="1062"/>
    </location>
</feature>